<organism evidence="5">
    <name type="scientific">Pararge aegeria</name>
    <name type="common">speckled wood butterfly</name>
    <dbReference type="NCBI Taxonomy" id="116150"/>
    <lineage>
        <taxon>Eukaryota</taxon>
        <taxon>Metazoa</taxon>
        <taxon>Ecdysozoa</taxon>
        <taxon>Arthropoda</taxon>
        <taxon>Hexapoda</taxon>
        <taxon>Insecta</taxon>
        <taxon>Pterygota</taxon>
        <taxon>Neoptera</taxon>
        <taxon>Endopterygota</taxon>
        <taxon>Lepidoptera</taxon>
        <taxon>Glossata</taxon>
        <taxon>Ditrysia</taxon>
        <taxon>Papilionoidea</taxon>
        <taxon>Nymphalidae</taxon>
        <taxon>Satyrinae</taxon>
        <taxon>Satyrini</taxon>
        <taxon>Parargina</taxon>
        <taxon>Pararge</taxon>
    </lineage>
</organism>
<proteinExistence type="predicted"/>
<dbReference type="PANTHER" id="PTHR47331">
    <property type="entry name" value="PHD-TYPE DOMAIN-CONTAINING PROTEIN"/>
    <property type="match status" value="1"/>
</dbReference>
<evidence type="ECO:0000256" key="3">
    <source>
        <dbReference type="SAM" id="MobiDB-lite"/>
    </source>
</evidence>
<reference evidence="5" key="1">
    <citation type="journal article" date="2013" name="BMC Genomics">
        <title>Unscrambling butterfly oogenesis.</title>
        <authorList>
            <person name="Carter J.M."/>
            <person name="Baker S.C."/>
            <person name="Pink R."/>
            <person name="Carter D.R."/>
            <person name="Collins A."/>
            <person name="Tomlin J."/>
            <person name="Gibbs M."/>
            <person name="Breuker C.J."/>
        </authorList>
    </citation>
    <scope>NUCLEOTIDE SEQUENCE</scope>
    <source>
        <tissue evidence="5">Ovary</tissue>
    </source>
</reference>
<dbReference type="PROSITE" id="PS50175">
    <property type="entry name" value="ASP_PROT_RETROV"/>
    <property type="match status" value="1"/>
</dbReference>
<dbReference type="EMBL" id="GAIX01014054">
    <property type="protein sequence ID" value="JAA78506.1"/>
    <property type="molecule type" value="Transcribed_RNA"/>
</dbReference>
<dbReference type="GO" id="GO:0004190">
    <property type="term" value="F:aspartic-type endopeptidase activity"/>
    <property type="evidence" value="ECO:0007669"/>
    <property type="project" value="InterPro"/>
</dbReference>
<dbReference type="AlphaFoldDB" id="S4NIJ2"/>
<feature type="region of interest" description="Disordered" evidence="3">
    <location>
        <begin position="312"/>
        <end position="335"/>
    </location>
</feature>
<evidence type="ECO:0000256" key="1">
    <source>
        <dbReference type="ARBA" id="ARBA00022801"/>
    </source>
</evidence>
<feature type="domain" description="Peptidase A2" evidence="4">
    <location>
        <begin position="480"/>
        <end position="563"/>
    </location>
</feature>
<evidence type="ECO:0000256" key="2">
    <source>
        <dbReference type="SAM" id="Coils"/>
    </source>
</evidence>
<name>S4NIJ2_9NEOP</name>
<feature type="non-terminal residue" evidence="5">
    <location>
        <position position="763"/>
    </location>
</feature>
<evidence type="ECO:0000313" key="5">
    <source>
        <dbReference type="EMBL" id="JAA78506.1"/>
    </source>
</evidence>
<sequence length="763" mass="86650">MSNLKELIIKRSSVKGRVTKFKNYISKFSKSSSLDSLQIGELKIKINKFECLSSEFSELQGQIETLNADELEDELDIREELENEIDSAMSLAQDILTRFSKNFNFEDAHSSSTHQGCGGNSQGLGFKLPLIQVPRFDGSASRWMQFKEMFSSLINENSNILPIYKFHYLVSYLEGDAARVVSNLEVCALNYNKAWSLLCERYDNKRQLINSHLNALFSIEPLTRESDQALRSLIDGVSKNLRALSSLGQPTDQWDTLIIYMASSKLDNQTSMKWEEHRNTLSDIPTLEQFHKFLKDRADVLESFNQHKIQNKRITSSHGVSGPSSNNNYTRNSKQNKVFSYVTQPSSNNNTNRYRTRCIVCKGNHFIYTCPSFLAKSPELRIAEAQRLQLCMNCLRSTHKTRDCLGGTCRECGKLHATILHRPTNQEPATPAQGSSDTVAAQTAVEEISVNISRQPISHVILSTVSIRVTNPKNSKSEIIRTLLDSGSQSSFLTQRVKERLNLEAIPTDINIIGIGNNTNNYVTERCFVQVSSLHSDYNTNLSCFIMPELTGNIPKAYIDRKQIDIPNHIQLADPNFYISGPVDAIIGADLFWEVIGNNIQSLGKNSPFIYNSKFGWVISGPISLNNKIKHTHCNFVSSNSLDDRLEKQISKFWEIEEMPKRSLLSDSERACEQHFQTHTTRLESGRFCVRLPLKDSPSVLGDSFSQAKKRFLNLERRFRKQPHLKQAYAAFINEYIDLGHCSELSSFTPRSGYFLCHHPIFK</sequence>
<feature type="coiled-coil region" evidence="2">
    <location>
        <begin position="49"/>
        <end position="98"/>
    </location>
</feature>
<dbReference type="InterPro" id="IPR001995">
    <property type="entry name" value="Peptidase_A2_cat"/>
</dbReference>
<protein>
    <submittedName>
        <fullName evidence="5">Gag-pol polyprotein</fullName>
    </submittedName>
</protein>
<reference evidence="5" key="2">
    <citation type="submission" date="2013-05" db="EMBL/GenBank/DDBJ databases">
        <authorList>
            <person name="Carter J.-M."/>
            <person name="Baker S.C."/>
            <person name="Pink R."/>
            <person name="Carter D.R.F."/>
            <person name="Collins A."/>
            <person name="Tomlin J."/>
            <person name="Gibbs M."/>
            <person name="Breuker C.J."/>
        </authorList>
    </citation>
    <scope>NUCLEOTIDE SEQUENCE</scope>
    <source>
        <tissue evidence="5">Ovary</tissue>
    </source>
</reference>
<dbReference type="InterPro" id="IPR005312">
    <property type="entry name" value="DUF1759"/>
</dbReference>
<keyword evidence="1" id="KW-0378">Hydrolase</keyword>
<evidence type="ECO:0000259" key="4">
    <source>
        <dbReference type="PROSITE" id="PS50175"/>
    </source>
</evidence>
<accession>S4NIJ2</accession>
<dbReference type="Pfam" id="PF03564">
    <property type="entry name" value="DUF1759"/>
    <property type="match status" value="1"/>
</dbReference>
<dbReference type="GO" id="GO:0006508">
    <property type="term" value="P:proteolysis"/>
    <property type="evidence" value="ECO:0007669"/>
    <property type="project" value="InterPro"/>
</dbReference>
<dbReference type="Gene3D" id="2.40.70.10">
    <property type="entry name" value="Acid Proteases"/>
    <property type="match status" value="1"/>
</dbReference>
<dbReference type="PANTHER" id="PTHR47331:SF5">
    <property type="entry name" value="RIBONUCLEASE H"/>
    <property type="match status" value="1"/>
</dbReference>
<dbReference type="InterPro" id="IPR021109">
    <property type="entry name" value="Peptidase_aspartic_dom_sf"/>
</dbReference>
<keyword evidence="2" id="KW-0175">Coiled coil</keyword>